<comment type="subcellular location">
    <subcellularLocation>
        <location evidence="1">Nucleus</location>
    </subcellularLocation>
</comment>
<gene>
    <name evidence="2" type="ORF">TNCT_255781</name>
</gene>
<evidence type="ECO:0000313" key="2">
    <source>
        <dbReference type="EMBL" id="GFR12154.1"/>
    </source>
</evidence>
<dbReference type="Gene3D" id="1.10.10.10">
    <property type="entry name" value="Winged helix-like DNA-binding domain superfamily/Winged helix DNA-binding domain"/>
    <property type="match status" value="1"/>
</dbReference>
<proteinExistence type="predicted"/>
<accession>A0A8X6HYP0</accession>
<keyword evidence="3" id="KW-1185">Reference proteome</keyword>
<evidence type="ECO:0008006" key="4">
    <source>
        <dbReference type="Google" id="ProtNLM"/>
    </source>
</evidence>
<dbReference type="AlphaFoldDB" id="A0A8X6HYP0"/>
<sequence>MENRKETTIEERKLAIKLSNEGKSLRNIAKVVGRSVNCIQKILQKFKKDWYAGKYRRKREKENYELYNRAKSYTSSED</sequence>
<dbReference type="GO" id="GO:0005634">
    <property type="term" value="C:nucleus"/>
    <property type="evidence" value="ECO:0007669"/>
    <property type="project" value="UniProtKB-SubCell"/>
</dbReference>
<dbReference type="InterPro" id="IPR009057">
    <property type="entry name" value="Homeodomain-like_sf"/>
</dbReference>
<dbReference type="EMBL" id="BMAO01026745">
    <property type="protein sequence ID" value="GFR12154.1"/>
    <property type="molecule type" value="Genomic_DNA"/>
</dbReference>
<reference evidence="2" key="1">
    <citation type="submission" date="2020-07" db="EMBL/GenBank/DDBJ databases">
        <title>Multicomponent nature underlies the extraordinary mechanical properties of spider dragline silk.</title>
        <authorList>
            <person name="Kono N."/>
            <person name="Nakamura H."/>
            <person name="Mori M."/>
            <person name="Yoshida Y."/>
            <person name="Ohtoshi R."/>
            <person name="Malay A.D."/>
            <person name="Moran D.A.P."/>
            <person name="Tomita M."/>
            <person name="Numata K."/>
            <person name="Arakawa K."/>
        </authorList>
    </citation>
    <scope>NUCLEOTIDE SEQUENCE</scope>
</reference>
<dbReference type="OrthoDB" id="6421377at2759"/>
<name>A0A8X6HYP0_TRICU</name>
<dbReference type="Proteomes" id="UP000887116">
    <property type="component" value="Unassembled WGS sequence"/>
</dbReference>
<dbReference type="InterPro" id="IPR036388">
    <property type="entry name" value="WH-like_DNA-bd_sf"/>
</dbReference>
<dbReference type="SUPFAM" id="SSF46689">
    <property type="entry name" value="Homeodomain-like"/>
    <property type="match status" value="1"/>
</dbReference>
<comment type="caution">
    <text evidence="2">The sequence shown here is derived from an EMBL/GenBank/DDBJ whole genome shotgun (WGS) entry which is preliminary data.</text>
</comment>
<evidence type="ECO:0000313" key="3">
    <source>
        <dbReference type="Proteomes" id="UP000887116"/>
    </source>
</evidence>
<dbReference type="Pfam" id="PF13384">
    <property type="entry name" value="HTH_23"/>
    <property type="match status" value="1"/>
</dbReference>
<protein>
    <recommendedName>
        <fullName evidence="4">Helix-turn-helix domain-containing protein</fullName>
    </recommendedName>
</protein>
<evidence type="ECO:0000256" key="1">
    <source>
        <dbReference type="ARBA" id="ARBA00004123"/>
    </source>
</evidence>
<organism evidence="2 3">
    <name type="scientific">Trichonephila clavata</name>
    <name type="common">Joro spider</name>
    <name type="synonym">Nephila clavata</name>
    <dbReference type="NCBI Taxonomy" id="2740835"/>
    <lineage>
        <taxon>Eukaryota</taxon>
        <taxon>Metazoa</taxon>
        <taxon>Ecdysozoa</taxon>
        <taxon>Arthropoda</taxon>
        <taxon>Chelicerata</taxon>
        <taxon>Arachnida</taxon>
        <taxon>Araneae</taxon>
        <taxon>Araneomorphae</taxon>
        <taxon>Entelegynae</taxon>
        <taxon>Araneoidea</taxon>
        <taxon>Nephilidae</taxon>
        <taxon>Trichonephila</taxon>
    </lineage>
</organism>